<dbReference type="AlphaFoldDB" id="A0A8S9MDV2"/>
<sequence length="192" mass="22401">MRCTIQIFPPSEHLRRPFKYVNAIGKLESFLPLEEYSGSTQSLFHSTSAMFRFSKKLKNLKPLIREIGRMKLGNLSKRAKEAFDILCEMKKQTLSVPCEDSIKEEAESYERWLHVVGLEENFLEQRAKLHWLDVGDQNNKTFHNAIRTRQAQYTIREIRCKEGNIVTQQVEIKEDKAWGAGSAYIYSKEANR</sequence>
<evidence type="ECO:0000313" key="1">
    <source>
        <dbReference type="EMBL" id="KAF2615353.1"/>
    </source>
</evidence>
<dbReference type="EMBL" id="QGKY02000089">
    <property type="protein sequence ID" value="KAF2615353.1"/>
    <property type="molecule type" value="Genomic_DNA"/>
</dbReference>
<reference evidence="1" key="1">
    <citation type="submission" date="2019-12" db="EMBL/GenBank/DDBJ databases">
        <title>Genome sequencing and annotation of Brassica cretica.</title>
        <authorList>
            <person name="Studholme D.J."/>
            <person name="Sarris P.F."/>
        </authorList>
    </citation>
    <scope>NUCLEOTIDE SEQUENCE</scope>
    <source>
        <strain evidence="1">PFS-102/07</strain>
        <tissue evidence="1">Leaf</tissue>
    </source>
</reference>
<proteinExistence type="predicted"/>
<protein>
    <submittedName>
        <fullName evidence="1">Uncharacterized protein</fullName>
    </submittedName>
</protein>
<gene>
    <name evidence="1" type="ORF">F2Q70_00011506</name>
</gene>
<name>A0A8S9MDV2_BRACR</name>
<organism evidence="1">
    <name type="scientific">Brassica cretica</name>
    <name type="common">Mustard</name>
    <dbReference type="NCBI Taxonomy" id="69181"/>
    <lineage>
        <taxon>Eukaryota</taxon>
        <taxon>Viridiplantae</taxon>
        <taxon>Streptophyta</taxon>
        <taxon>Embryophyta</taxon>
        <taxon>Tracheophyta</taxon>
        <taxon>Spermatophyta</taxon>
        <taxon>Magnoliopsida</taxon>
        <taxon>eudicotyledons</taxon>
        <taxon>Gunneridae</taxon>
        <taxon>Pentapetalae</taxon>
        <taxon>rosids</taxon>
        <taxon>malvids</taxon>
        <taxon>Brassicales</taxon>
        <taxon>Brassicaceae</taxon>
        <taxon>Brassiceae</taxon>
        <taxon>Brassica</taxon>
    </lineage>
</organism>
<comment type="caution">
    <text evidence="1">The sequence shown here is derived from an EMBL/GenBank/DDBJ whole genome shotgun (WGS) entry which is preliminary data.</text>
</comment>
<accession>A0A8S9MDV2</accession>